<dbReference type="SUPFAM" id="SSF47413">
    <property type="entry name" value="lambda repressor-like DNA-binding domains"/>
    <property type="match status" value="1"/>
</dbReference>
<dbReference type="Pfam" id="PF01381">
    <property type="entry name" value="HTH_3"/>
    <property type="match status" value="1"/>
</dbReference>
<protein>
    <recommendedName>
        <fullName evidence="1">HTH cro/C1-type domain-containing protein</fullName>
    </recommendedName>
</protein>
<name>A0ABM7V0T0_9FLAO</name>
<dbReference type="RefSeq" id="WP_229317425.1">
    <property type="nucleotide sequence ID" value="NZ_AP025184.1"/>
</dbReference>
<keyword evidence="3" id="KW-1185">Reference proteome</keyword>
<gene>
    <name evidence="2" type="ORF">GENT5_01240</name>
</gene>
<dbReference type="Proteomes" id="UP001319867">
    <property type="component" value="Chromosome"/>
</dbReference>
<dbReference type="CDD" id="cd00093">
    <property type="entry name" value="HTH_XRE"/>
    <property type="match status" value="1"/>
</dbReference>
<evidence type="ECO:0000259" key="1">
    <source>
        <dbReference type="PROSITE" id="PS50943"/>
    </source>
</evidence>
<dbReference type="SMART" id="SM00530">
    <property type="entry name" value="HTH_XRE"/>
    <property type="match status" value="1"/>
</dbReference>
<reference evidence="2 3" key="2">
    <citation type="journal article" date="2022" name="Microorganisms">
        <title>Complete Genome Sequences of Two Flavobacterium ammonificans Strains and a Flavobacterium ammoniigenes Strain of Ammonifying Bacterioplankton Isolated from Surface River Water.</title>
        <authorList>
            <person name="Suda W."/>
            <person name="Ogata Y."/>
            <person name="Shindo C."/>
            <person name="Watanabe K."/>
        </authorList>
    </citation>
    <scope>NUCLEOTIDE SEQUENCE [LARGE SCALE GENOMIC DNA]</scope>
    <source>
        <strain evidence="2 3">GENT5</strain>
    </source>
</reference>
<evidence type="ECO:0000313" key="3">
    <source>
        <dbReference type="Proteomes" id="UP001319867"/>
    </source>
</evidence>
<dbReference type="Gene3D" id="1.10.260.40">
    <property type="entry name" value="lambda repressor-like DNA-binding domains"/>
    <property type="match status" value="1"/>
</dbReference>
<evidence type="ECO:0000313" key="2">
    <source>
        <dbReference type="EMBL" id="BDB53819.1"/>
    </source>
</evidence>
<organism evidence="2 3">
    <name type="scientific">Flavobacterium ammoniigenes</name>
    <dbReference type="NCBI Taxonomy" id="1751095"/>
    <lineage>
        <taxon>Bacteria</taxon>
        <taxon>Pseudomonadati</taxon>
        <taxon>Bacteroidota</taxon>
        <taxon>Flavobacteriia</taxon>
        <taxon>Flavobacteriales</taxon>
        <taxon>Flavobacteriaceae</taxon>
        <taxon>Flavobacterium</taxon>
    </lineage>
</organism>
<feature type="domain" description="HTH cro/C1-type" evidence="1">
    <location>
        <begin position="9"/>
        <end position="63"/>
    </location>
</feature>
<accession>A0ABM7V0T0</accession>
<proteinExistence type="predicted"/>
<reference evidence="2 3" key="1">
    <citation type="journal article" date="2022" name="Int. J. Syst. Evol. Microbiol.">
        <title>Flavobacterium ammonificans sp. nov. and Flavobacterium ammoniigenes sp. nov., ammonifying bacteria isolated from surface river water.</title>
        <authorList>
            <person name="Watanabe K."/>
            <person name="Kitamura T."/>
            <person name="Ogata Y."/>
            <person name="Shindo C."/>
            <person name="Suda W."/>
        </authorList>
    </citation>
    <scope>NUCLEOTIDE SEQUENCE [LARGE SCALE GENOMIC DNA]</scope>
    <source>
        <strain evidence="2 3">GENT5</strain>
    </source>
</reference>
<dbReference type="InterPro" id="IPR001387">
    <property type="entry name" value="Cro/C1-type_HTH"/>
</dbReference>
<dbReference type="PROSITE" id="PS50943">
    <property type="entry name" value="HTH_CROC1"/>
    <property type="match status" value="1"/>
</dbReference>
<dbReference type="InterPro" id="IPR010982">
    <property type="entry name" value="Lambda_DNA-bd_dom_sf"/>
</dbReference>
<dbReference type="EMBL" id="AP025184">
    <property type="protein sequence ID" value="BDB53819.1"/>
    <property type="molecule type" value="Genomic_DNA"/>
</dbReference>
<sequence length="95" mass="11138">MVPNVLKSIRLARIEKNHTQEFIATKLSLTQSYYAKIERGNAKLTLVMFLQLLDILELDCVDFFKQLKKKNHKRCNCGCQRERLNPKKISGNHYT</sequence>